<dbReference type="OrthoDB" id="9987145at2759"/>
<evidence type="ECO:0000313" key="2">
    <source>
        <dbReference type="EMBL" id="VDM25115.1"/>
    </source>
</evidence>
<dbReference type="PANTHER" id="PTHR13617">
    <property type="entry name" value="PROTEIN ABHD18"/>
    <property type="match status" value="1"/>
</dbReference>
<keyword evidence="1" id="KW-0472">Membrane</keyword>
<dbReference type="Proteomes" id="UP000274429">
    <property type="component" value="Unassembled WGS sequence"/>
</dbReference>
<proteinExistence type="predicted"/>
<name>A0A0R3WUV0_HYDTA</name>
<sequence>MSLFDKVFRRTVACDFFTKGWGRPDLLLQLIDNMTLVRKDPDYMRYNLTYRPIMIEKRIEYKKLIELEGSFVSPMEDLIPDAMCTRNRISRFQMIIPKKWKSDHRPVCLHFAGTGDHFYYRRRVFLANQLIDDGIASVIIMNPFYGTRLPVDQKYKGLFFTGSGLNYLSDLFVMGGALILECHTILRWCQNQGYGPFALHGISMGGYVGLILYSFRLCFILHLLRPFLYCCRWQLFVQQRFPFLSPSFHAFLGPPHQLCSLRLVLSLFCVIWFASFLVSESSVSLVSPMFIMTRVWHVLTFMLRRAIALQQQCVKASVDRFRFSVPI</sequence>
<feature type="transmembrane region" description="Helical" evidence="1">
    <location>
        <begin position="261"/>
        <end position="279"/>
    </location>
</feature>
<evidence type="ECO:0000313" key="3">
    <source>
        <dbReference type="Proteomes" id="UP000274429"/>
    </source>
</evidence>
<dbReference type="SUPFAM" id="SSF53474">
    <property type="entry name" value="alpha/beta-Hydrolases"/>
    <property type="match status" value="1"/>
</dbReference>
<organism evidence="4">
    <name type="scientific">Hydatigena taeniaeformis</name>
    <name type="common">Feline tapeworm</name>
    <name type="synonym">Taenia taeniaeformis</name>
    <dbReference type="NCBI Taxonomy" id="6205"/>
    <lineage>
        <taxon>Eukaryota</taxon>
        <taxon>Metazoa</taxon>
        <taxon>Spiralia</taxon>
        <taxon>Lophotrochozoa</taxon>
        <taxon>Platyhelminthes</taxon>
        <taxon>Cestoda</taxon>
        <taxon>Eucestoda</taxon>
        <taxon>Cyclophyllidea</taxon>
        <taxon>Taeniidae</taxon>
        <taxon>Hydatigera</taxon>
    </lineage>
</organism>
<feature type="transmembrane region" description="Helical" evidence="1">
    <location>
        <begin position="164"/>
        <end position="186"/>
    </location>
</feature>
<dbReference type="PANTHER" id="PTHR13617:SF14">
    <property type="entry name" value="PROTEIN ABHD18"/>
    <property type="match status" value="1"/>
</dbReference>
<dbReference type="Gene3D" id="3.40.50.1820">
    <property type="entry name" value="alpha/beta hydrolase"/>
    <property type="match status" value="1"/>
</dbReference>
<reference evidence="2 3" key="2">
    <citation type="submission" date="2018-11" db="EMBL/GenBank/DDBJ databases">
        <authorList>
            <consortium name="Pathogen Informatics"/>
        </authorList>
    </citation>
    <scope>NUCLEOTIDE SEQUENCE [LARGE SCALE GENOMIC DNA]</scope>
</reference>
<dbReference type="InterPro" id="IPR019149">
    <property type="entry name" value="ABHD18"/>
</dbReference>
<dbReference type="EMBL" id="UYWX01004671">
    <property type="protein sequence ID" value="VDM25115.1"/>
    <property type="molecule type" value="Genomic_DNA"/>
</dbReference>
<dbReference type="AlphaFoldDB" id="A0A0R3WUV0"/>
<keyword evidence="3" id="KW-1185">Reference proteome</keyword>
<keyword evidence="1" id="KW-0812">Transmembrane</keyword>
<dbReference type="InterPro" id="IPR029058">
    <property type="entry name" value="AB_hydrolase_fold"/>
</dbReference>
<evidence type="ECO:0000313" key="4">
    <source>
        <dbReference type="WBParaSite" id="TTAC_0000454001-mRNA-1"/>
    </source>
</evidence>
<dbReference type="Pfam" id="PF09752">
    <property type="entry name" value="ABHD18"/>
    <property type="match status" value="1"/>
</dbReference>
<keyword evidence="1" id="KW-1133">Transmembrane helix</keyword>
<reference evidence="4" key="1">
    <citation type="submission" date="2017-02" db="UniProtKB">
        <authorList>
            <consortium name="WormBaseParasite"/>
        </authorList>
    </citation>
    <scope>IDENTIFICATION</scope>
</reference>
<dbReference type="STRING" id="6205.A0A0R3WUV0"/>
<dbReference type="WBParaSite" id="TTAC_0000454001-mRNA-1">
    <property type="protein sequence ID" value="TTAC_0000454001-mRNA-1"/>
    <property type="gene ID" value="TTAC_0000454001"/>
</dbReference>
<protein>
    <submittedName>
        <fullName evidence="4">Alpha/beta hydrolase domain-containing protein 13</fullName>
    </submittedName>
</protein>
<evidence type="ECO:0000256" key="1">
    <source>
        <dbReference type="SAM" id="Phobius"/>
    </source>
</evidence>
<gene>
    <name evidence="2" type="ORF">TTAC_LOCUS4525</name>
</gene>
<accession>A0A0R3WUV0</accession>